<keyword evidence="1" id="KW-0343">GTPase activation</keyword>
<evidence type="ECO:0008006" key="6">
    <source>
        <dbReference type="Google" id="ProtNLM"/>
    </source>
</evidence>
<dbReference type="PANTHER" id="PTHR24113">
    <property type="entry name" value="RAN GTPASE-ACTIVATING PROTEIN 1"/>
    <property type="match status" value="1"/>
</dbReference>
<dbReference type="Proteomes" id="UP000054047">
    <property type="component" value="Unassembled WGS sequence"/>
</dbReference>
<evidence type="ECO:0000256" key="2">
    <source>
        <dbReference type="ARBA" id="ARBA00022614"/>
    </source>
</evidence>
<keyword evidence="5" id="KW-1185">Reference proteome</keyword>
<accession>A0A0C2C0A7</accession>
<dbReference type="GO" id="GO:0005634">
    <property type="term" value="C:nucleus"/>
    <property type="evidence" value="ECO:0007669"/>
    <property type="project" value="TreeGrafter"/>
</dbReference>
<dbReference type="Gene3D" id="3.80.10.10">
    <property type="entry name" value="Ribonuclease Inhibitor"/>
    <property type="match status" value="1"/>
</dbReference>
<proteinExistence type="predicted"/>
<dbReference type="InterPro" id="IPR001611">
    <property type="entry name" value="Leu-rich_rpt"/>
</dbReference>
<dbReference type="GO" id="GO:0005096">
    <property type="term" value="F:GTPase activator activity"/>
    <property type="evidence" value="ECO:0007669"/>
    <property type="project" value="UniProtKB-KW"/>
</dbReference>
<protein>
    <recommendedName>
        <fullName evidence="6">Leucine Rich repeat-containing domain protein</fullName>
    </recommendedName>
</protein>
<dbReference type="OrthoDB" id="184583at2759"/>
<dbReference type="InterPro" id="IPR032675">
    <property type="entry name" value="LRR_dom_sf"/>
</dbReference>
<evidence type="ECO:0000256" key="3">
    <source>
        <dbReference type="ARBA" id="ARBA00022737"/>
    </source>
</evidence>
<dbReference type="Pfam" id="PF13516">
    <property type="entry name" value="LRR_6"/>
    <property type="match status" value="1"/>
</dbReference>
<evidence type="ECO:0000313" key="4">
    <source>
        <dbReference type="EMBL" id="KIH43057.1"/>
    </source>
</evidence>
<reference evidence="4 5" key="1">
    <citation type="submission" date="2013-12" db="EMBL/GenBank/DDBJ databases">
        <title>Draft genome of the parsitic nematode Ancylostoma duodenale.</title>
        <authorList>
            <person name="Mitreva M."/>
        </authorList>
    </citation>
    <scope>NUCLEOTIDE SEQUENCE [LARGE SCALE GENOMIC DNA]</scope>
    <source>
        <strain evidence="4 5">Zhejiang</strain>
    </source>
</reference>
<dbReference type="GO" id="GO:0006913">
    <property type="term" value="P:nucleocytoplasmic transport"/>
    <property type="evidence" value="ECO:0007669"/>
    <property type="project" value="TreeGrafter"/>
</dbReference>
<gene>
    <name evidence="4" type="ORF">ANCDUO_26946</name>
</gene>
<dbReference type="GO" id="GO:0005829">
    <property type="term" value="C:cytosol"/>
    <property type="evidence" value="ECO:0007669"/>
    <property type="project" value="TreeGrafter"/>
</dbReference>
<dbReference type="EMBL" id="KN789567">
    <property type="protein sequence ID" value="KIH43057.1"/>
    <property type="molecule type" value="Genomic_DNA"/>
</dbReference>
<dbReference type="GO" id="GO:0048471">
    <property type="term" value="C:perinuclear region of cytoplasm"/>
    <property type="evidence" value="ECO:0007669"/>
    <property type="project" value="TreeGrafter"/>
</dbReference>
<organism evidence="4 5">
    <name type="scientific">Ancylostoma duodenale</name>
    <dbReference type="NCBI Taxonomy" id="51022"/>
    <lineage>
        <taxon>Eukaryota</taxon>
        <taxon>Metazoa</taxon>
        <taxon>Ecdysozoa</taxon>
        <taxon>Nematoda</taxon>
        <taxon>Chromadorea</taxon>
        <taxon>Rhabditida</taxon>
        <taxon>Rhabditina</taxon>
        <taxon>Rhabditomorpha</taxon>
        <taxon>Strongyloidea</taxon>
        <taxon>Ancylostomatidae</taxon>
        <taxon>Ancylostomatinae</taxon>
        <taxon>Ancylostoma</taxon>
    </lineage>
</organism>
<dbReference type="GO" id="GO:0031267">
    <property type="term" value="F:small GTPase binding"/>
    <property type="evidence" value="ECO:0007669"/>
    <property type="project" value="TreeGrafter"/>
</dbReference>
<dbReference type="InterPro" id="IPR027038">
    <property type="entry name" value="RanGap"/>
</dbReference>
<evidence type="ECO:0000256" key="1">
    <source>
        <dbReference type="ARBA" id="ARBA00022468"/>
    </source>
</evidence>
<keyword evidence="2" id="KW-0433">Leucine-rich repeat</keyword>
<dbReference type="AlphaFoldDB" id="A0A0C2C0A7"/>
<evidence type="ECO:0000313" key="5">
    <source>
        <dbReference type="Proteomes" id="UP000054047"/>
    </source>
</evidence>
<dbReference type="PANTHER" id="PTHR24113:SF12">
    <property type="entry name" value="RAN GTPASE-ACTIVATING PROTEIN 1"/>
    <property type="match status" value="1"/>
</dbReference>
<keyword evidence="3" id="KW-0677">Repeat</keyword>
<name>A0A0C2C0A7_9BILA</name>
<sequence>ESVALQIESFFDMKTLDLRGNTRCIWGDIFTGRLKTEIPPILRSMCAAVMNANCHILELDLSDNAFGPIGAEACDVYRRLQLSGPSYRPNACPVHVF</sequence>
<feature type="non-terminal residue" evidence="4">
    <location>
        <position position="1"/>
    </location>
</feature>